<proteinExistence type="predicted"/>
<dbReference type="EMBL" id="LAZR01005334">
    <property type="protein sequence ID" value="KKN00795.1"/>
    <property type="molecule type" value="Genomic_DNA"/>
</dbReference>
<organism evidence="1">
    <name type="scientific">marine sediment metagenome</name>
    <dbReference type="NCBI Taxonomy" id="412755"/>
    <lineage>
        <taxon>unclassified sequences</taxon>
        <taxon>metagenomes</taxon>
        <taxon>ecological metagenomes</taxon>
    </lineage>
</organism>
<reference evidence="1" key="1">
    <citation type="journal article" date="2015" name="Nature">
        <title>Complex archaea that bridge the gap between prokaryotes and eukaryotes.</title>
        <authorList>
            <person name="Spang A."/>
            <person name="Saw J.H."/>
            <person name="Jorgensen S.L."/>
            <person name="Zaremba-Niedzwiedzka K."/>
            <person name="Martijn J."/>
            <person name="Lind A.E."/>
            <person name="van Eijk R."/>
            <person name="Schleper C."/>
            <person name="Guy L."/>
            <person name="Ettema T.J."/>
        </authorList>
    </citation>
    <scope>NUCLEOTIDE SEQUENCE</scope>
</reference>
<protein>
    <submittedName>
        <fullName evidence="1">Uncharacterized protein</fullName>
    </submittedName>
</protein>
<comment type="caution">
    <text evidence="1">The sequence shown here is derived from an EMBL/GenBank/DDBJ whole genome shotgun (WGS) entry which is preliminary data.</text>
</comment>
<dbReference type="AlphaFoldDB" id="A0A0F9M0A7"/>
<name>A0A0F9M0A7_9ZZZZ</name>
<sequence>MKAVIKFIMCDLLNQHYYESTNYQRWLSTGQNWVCRRCGKAIKSVKELKGTKGKLKF</sequence>
<gene>
    <name evidence="1" type="ORF">LCGC14_1134200</name>
</gene>
<evidence type="ECO:0000313" key="1">
    <source>
        <dbReference type="EMBL" id="KKN00795.1"/>
    </source>
</evidence>
<accession>A0A0F9M0A7</accession>